<dbReference type="InterPro" id="IPR057670">
    <property type="entry name" value="SH3_retrovirus"/>
</dbReference>
<keyword evidence="5" id="KW-1185">Reference proteome</keyword>
<feature type="domain" description="Chromo" evidence="3">
    <location>
        <begin position="553"/>
        <end position="613"/>
    </location>
</feature>
<organism evidence="4 5">
    <name type="scientific">Uncinula necator</name>
    <name type="common">Grape powdery mildew</name>
    <dbReference type="NCBI Taxonomy" id="52586"/>
    <lineage>
        <taxon>Eukaryota</taxon>
        <taxon>Fungi</taxon>
        <taxon>Dikarya</taxon>
        <taxon>Ascomycota</taxon>
        <taxon>Pezizomycotina</taxon>
        <taxon>Leotiomycetes</taxon>
        <taxon>Erysiphales</taxon>
        <taxon>Erysiphaceae</taxon>
        <taxon>Erysiphe</taxon>
    </lineage>
</organism>
<comment type="caution">
    <text evidence="4">The sequence shown here is derived from an EMBL/GenBank/DDBJ whole genome shotgun (WGS) entry which is preliminary data.</text>
</comment>
<dbReference type="PROSITE" id="PS50013">
    <property type="entry name" value="CHROMO_2"/>
    <property type="match status" value="1"/>
</dbReference>
<dbReference type="InterPro" id="IPR054722">
    <property type="entry name" value="PolX-like_BBD"/>
</dbReference>
<accession>A0A0B1NWW8</accession>
<dbReference type="InterPro" id="IPR016197">
    <property type="entry name" value="Chromo-like_dom_sf"/>
</dbReference>
<dbReference type="Pfam" id="PF25597">
    <property type="entry name" value="SH3_retrovirus"/>
    <property type="match status" value="1"/>
</dbReference>
<dbReference type="HOGENOM" id="CLU_434258_0_0_1"/>
<feature type="region of interest" description="Disordered" evidence="2">
    <location>
        <begin position="153"/>
        <end position="181"/>
    </location>
</feature>
<dbReference type="GO" id="GO:0006338">
    <property type="term" value="P:chromatin remodeling"/>
    <property type="evidence" value="ECO:0007669"/>
    <property type="project" value="UniProtKB-ARBA"/>
</dbReference>
<evidence type="ECO:0000259" key="3">
    <source>
        <dbReference type="PROSITE" id="PS50013"/>
    </source>
</evidence>
<dbReference type="AlphaFoldDB" id="A0A0B1NWW8"/>
<dbReference type="Gene3D" id="2.40.50.40">
    <property type="match status" value="1"/>
</dbReference>
<evidence type="ECO:0000313" key="5">
    <source>
        <dbReference type="Proteomes" id="UP000030854"/>
    </source>
</evidence>
<dbReference type="Pfam" id="PF22936">
    <property type="entry name" value="Pol_BBD"/>
    <property type="match status" value="1"/>
</dbReference>
<protein>
    <recommendedName>
        <fullName evidence="3">Chromo domain-containing protein</fullName>
    </recommendedName>
</protein>
<gene>
    <name evidence="4" type="ORF">EV44_g3279</name>
</gene>
<evidence type="ECO:0000256" key="2">
    <source>
        <dbReference type="SAM" id="MobiDB-lite"/>
    </source>
</evidence>
<evidence type="ECO:0000256" key="1">
    <source>
        <dbReference type="ARBA" id="ARBA00011353"/>
    </source>
</evidence>
<dbReference type="Proteomes" id="UP000030854">
    <property type="component" value="Unassembled WGS sequence"/>
</dbReference>
<name>A0A0B1NWW8_UNCNE</name>
<evidence type="ECO:0000313" key="4">
    <source>
        <dbReference type="EMBL" id="KHJ30468.1"/>
    </source>
</evidence>
<comment type="subunit">
    <text evidence="1">Component of the NuA4 histone acetyltransferase complex.</text>
</comment>
<reference evidence="4 5" key="1">
    <citation type="journal article" date="2014" name="BMC Genomics">
        <title>Adaptive genomic structural variation in the grape powdery mildew pathogen, Erysiphe necator.</title>
        <authorList>
            <person name="Jones L."/>
            <person name="Riaz S."/>
            <person name="Morales-Cruz A."/>
            <person name="Amrine K.C."/>
            <person name="McGuire B."/>
            <person name="Gubler W.D."/>
            <person name="Walker M.A."/>
            <person name="Cantu D."/>
        </authorList>
    </citation>
    <scope>NUCLEOTIDE SEQUENCE [LARGE SCALE GENOMIC DNA]</scope>
    <source>
        <strain evidence="5">c</strain>
    </source>
</reference>
<dbReference type="EMBL" id="JNVN01004190">
    <property type="protein sequence ID" value="KHJ30468.1"/>
    <property type="molecule type" value="Genomic_DNA"/>
</dbReference>
<dbReference type="InterPro" id="IPR000953">
    <property type="entry name" value="Chromo/chromo_shadow_dom"/>
</dbReference>
<feature type="compositionally biased region" description="Basic residues" evidence="2">
    <location>
        <begin position="154"/>
        <end position="172"/>
    </location>
</feature>
<feature type="region of interest" description="Disordered" evidence="2">
    <location>
        <begin position="466"/>
        <end position="519"/>
    </location>
</feature>
<dbReference type="SUPFAM" id="SSF54160">
    <property type="entry name" value="Chromo domain-like"/>
    <property type="match status" value="1"/>
</dbReference>
<proteinExistence type="predicted"/>
<sequence length="630" mass="71771">MITVSSYTPKECWDNLKEFYCPNSTEDVHDLLEEFWGLTVEDDIDIDEFIQKLAEIRGKISLVDRSSTPQDKSMKKRLLGHFIKCCGGSYMSTVISLKDPSIFFQAAVTSIRSSKEAYRELHPPSPVALTVDGSKWAAKNPNKAVKTMALQKRLSNRKNKKKKKDLPHKKEQKAKTKSEEKQHEVWSMEEFALSSVNLKNNDFVFDIGATNYIFHVRNLFCSLITTSKSVTTASGDSISLSGIGRVRFEISDYPTGKLSKWIEIEKVLYIPSCRRNLVSGNQLLSKGLEIQSSNRSFVVLSSDGKVIATAGPKSGLFYFNTKHFSYIASNFLKNLLSHYPKVIRLLCILSQAGLPPRFWDAAVTVASYLRNRFPVCPKNHIPYELMNGVKDPQRYKLLPASQKGIFVGYYESTTQYRVYIPTKPGPNKFITSNVHFFENSLSDWNKSSFEKFDHLDYLVLYPETEYSDSDDSSSIVENETHDVDSSSSIGPSSDSIETSEVAENFSGLSNQKVDTDPSLRRSNRIRKYIELQLEIHADMQPPQLINSDGEEEQVVEKILSAENKRRGRCFRREVLVKWKKFEEPNWEARDKLEETEALDIFEPKYEKGDGVGEDAGARRGPPYIYPFQLK</sequence>
<feature type="compositionally biased region" description="Low complexity" evidence="2">
    <location>
        <begin position="485"/>
        <end position="499"/>
    </location>
</feature>